<sequence length="132" mass="14477">MEYPYTRNTYWQVTAKDKPLRENRSQSKHRRPRDPVSNQIIIVTGQPVQRGSRSSGNFPYPVEPVAAPADANTPAAEEWATPTSQREGTSQQPTSGPEILATAQSQETVMVTENVTDVETTEPAPAEATPAQ</sequence>
<dbReference type="EMBL" id="LHPN01000020">
    <property type="protein sequence ID" value="OAL68881.1"/>
    <property type="molecule type" value="Genomic_DNA"/>
</dbReference>
<feature type="compositionally biased region" description="Basic and acidic residues" evidence="1">
    <location>
        <begin position="15"/>
        <end position="25"/>
    </location>
</feature>
<dbReference type="Proteomes" id="UP000243519">
    <property type="component" value="Unassembled WGS sequence"/>
</dbReference>
<accession>A0A178F8Z7</accession>
<dbReference type="AlphaFoldDB" id="A0A178F8Z7"/>
<reference evidence="2 3" key="1">
    <citation type="submission" date="2016-05" db="EMBL/GenBank/DDBJ databases">
        <title>Genome sequencing of Trichophyton violaceum CMCC(F)T3l isolated from hair.</title>
        <authorList>
            <person name="Zhan P."/>
            <person name="Tao Y."/>
            <person name="Liu W."/>
        </authorList>
    </citation>
    <scope>NUCLEOTIDE SEQUENCE [LARGE SCALE GENOMIC DNA]</scope>
    <source>
        <strain evidence="3">CMCC(F)T3l</strain>
    </source>
</reference>
<feature type="compositionally biased region" description="Polar residues" evidence="1">
    <location>
        <begin position="36"/>
        <end position="57"/>
    </location>
</feature>
<feature type="compositionally biased region" description="Polar residues" evidence="1">
    <location>
        <begin position="81"/>
        <end position="95"/>
    </location>
</feature>
<comment type="caution">
    <text evidence="2">The sequence shown here is derived from an EMBL/GenBank/DDBJ whole genome shotgun (WGS) entry which is preliminary data.</text>
</comment>
<feature type="compositionally biased region" description="Low complexity" evidence="1">
    <location>
        <begin position="107"/>
        <end position="132"/>
    </location>
</feature>
<protein>
    <submittedName>
        <fullName evidence="2">Uncharacterized protein</fullName>
    </submittedName>
</protein>
<proteinExistence type="predicted"/>
<evidence type="ECO:0000313" key="3">
    <source>
        <dbReference type="Proteomes" id="UP000243519"/>
    </source>
</evidence>
<evidence type="ECO:0000313" key="2">
    <source>
        <dbReference type="EMBL" id="OAL68881.1"/>
    </source>
</evidence>
<feature type="compositionally biased region" description="Polar residues" evidence="1">
    <location>
        <begin position="1"/>
        <end position="12"/>
    </location>
</feature>
<feature type="region of interest" description="Disordered" evidence="1">
    <location>
        <begin position="1"/>
        <end position="132"/>
    </location>
</feature>
<evidence type="ECO:0000256" key="1">
    <source>
        <dbReference type="SAM" id="MobiDB-lite"/>
    </source>
</evidence>
<feature type="compositionally biased region" description="Low complexity" evidence="1">
    <location>
        <begin position="64"/>
        <end position="76"/>
    </location>
</feature>
<organism evidence="2 3">
    <name type="scientific">Trichophyton violaceum</name>
    <dbReference type="NCBI Taxonomy" id="34388"/>
    <lineage>
        <taxon>Eukaryota</taxon>
        <taxon>Fungi</taxon>
        <taxon>Dikarya</taxon>
        <taxon>Ascomycota</taxon>
        <taxon>Pezizomycotina</taxon>
        <taxon>Eurotiomycetes</taxon>
        <taxon>Eurotiomycetidae</taxon>
        <taxon>Onygenales</taxon>
        <taxon>Arthrodermataceae</taxon>
        <taxon>Trichophyton</taxon>
    </lineage>
</organism>
<name>A0A178F8Z7_TRIVO</name>
<keyword evidence="3" id="KW-1185">Reference proteome</keyword>
<gene>
    <name evidence="2" type="ORF">A7D00_7136</name>
</gene>